<comment type="caution">
    <text evidence="1">The sequence shown here is derived from an EMBL/GenBank/DDBJ whole genome shotgun (WGS) entry which is preliminary data.</text>
</comment>
<name>A0ACC0GUB2_9ERIC</name>
<proteinExistence type="predicted"/>
<keyword evidence="2" id="KW-1185">Reference proteome</keyword>
<dbReference type="Proteomes" id="UP001060215">
    <property type="component" value="Chromosome 9"/>
</dbReference>
<organism evidence="1 2">
    <name type="scientific">Camellia lanceoleosa</name>
    <dbReference type="NCBI Taxonomy" id="1840588"/>
    <lineage>
        <taxon>Eukaryota</taxon>
        <taxon>Viridiplantae</taxon>
        <taxon>Streptophyta</taxon>
        <taxon>Embryophyta</taxon>
        <taxon>Tracheophyta</taxon>
        <taxon>Spermatophyta</taxon>
        <taxon>Magnoliopsida</taxon>
        <taxon>eudicotyledons</taxon>
        <taxon>Gunneridae</taxon>
        <taxon>Pentapetalae</taxon>
        <taxon>asterids</taxon>
        <taxon>Ericales</taxon>
        <taxon>Theaceae</taxon>
        <taxon>Camellia</taxon>
    </lineage>
</organism>
<evidence type="ECO:0000313" key="1">
    <source>
        <dbReference type="EMBL" id="KAI8004415.1"/>
    </source>
</evidence>
<sequence>MNRQDKSRGGLAVHRGACGFTGHHGLSEIQLKKMESGGSISLPPDSPHASPPDSLVPSPSPRPPTSPPSLSPSNPPLDSKPPVHHPARWPSPASTSSQNVPQSFNSKHHTIWIWLDFQDVISGIVPSFYIDDLLCWGDEYDLILFRSARFLGYEL</sequence>
<evidence type="ECO:0000313" key="2">
    <source>
        <dbReference type="Proteomes" id="UP001060215"/>
    </source>
</evidence>
<dbReference type="EMBL" id="CM045766">
    <property type="protein sequence ID" value="KAI8004415.1"/>
    <property type="molecule type" value="Genomic_DNA"/>
</dbReference>
<reference evidence="1 2" key="1">
    <citation type="journal article" date="2022" name="Plant J.">
        <title>Chromosome-level genome of Camellia lanceoleosa provides a valuable resource for understanding genome evolution and self-incompatibility.</title>
        <authorList>
            <person name="Gong W."/>
            <person name="Xiao S."/>
            <person name="Wang L."/>
            <person name="Liao Z."/>
            <person name="Chang Y."/>
            <person name="Mo W."/>
            <person name="Hu G."/>
            <person name="Li W."/>
            <person name="Zhao G."/>
            <person name="Zhu H."/>
            <person name="Hu X."/>
            <person name="Ji K."/>
            <person name="Xiang X."/>
            <person name="Song Q."/>
            <person name="Yuan D."/>
            <person name="Jin S."/>
            <person name="Zhang L."/>
        </authorList>
    </citation>
    <scope>NUCLEOTIDE SEQUENCE [LARGE SCALE GENOMIC DNA]</scope>
    <source>
        <strain evidence="1">SQ_2022a</strain>
    </source>
</reference>
<gene>
    <name evidence="1" type="ORF">LOK49_LG08G01529</name>
</gene>
<accession>A0ACC0GUB2</accession>
<protein>
    <submittedName>
        <fullName evidence="1">Uncharacterized protein</fullName>
    </submittedName>
</protein>